<organism evidence="1 2">
    <name type="scientific">Levilactobacillus senmaizukei DSM 21775 = NBRC 103853</name>
    <dbReference type="NCBI Taxonomy" id="1423803"/>
    <lineage>
        <taxon>Bacteria</taxon>
        <taxon>Bacillati</taxon>
        <taxon>Bacillota</taxon>
        <taxon>Bacilli</taxon>
        <taxon>Lactobacillales</taxon>
        <taxon>Lactobacillaceae</taxon>
        <taxon>Levilactobacillus</taxon>
    </lineage>
</organism>
<gene>
    <name evidence="1" type="ORF">FD13_GL001111</name>
</gene>
<dbReference type="RefSeq" id="WP_061777274.1">
    <property type="nucleotide sequence ID" value="NZ_AYZH01000025.1"/>
</dbReference>
<comment type="caution">
    <text evidence="1">The sequence shown here is derived from an EMBL/GenBank/DDBJ whole genome shotgun (WGS) entry which is preliminary data.</text>
</comment>
<dbReference type="InterPro" id="IPR010064">
    <property type="entry name" value="HK97-gp10_tail"/>
</dbReference>
<evidence type="ECO:0000313" key="1">
    <source>
        <dbReference type="EMBL" id="KRN01351.1"/>
    </source>
</evidence>
<dbReference type="PATRIC" id="fig|1423803.3.peg.1125"/>
<name>A0A0R2DL29_9LACO</name>
<proteinExistence type="predicted"/>
<reference evidence="1 2" key="1">
    <citation type="journal article" date="2015" name="Genome Announc.">
        <title>Expanding the biotechnology potential of lactobacilli through comparative genomics of 213 strains and associated genera.</title>
        <authorList>
            <person name="Sun Z."/>
            <person name="Harris H.M."/>
            <person name="McCann A."/>
            <person name="Guo C."/>
            <person name="Argimon S."/>
            <person name="Zhang W."/>
            <person name="Yang X."/>
            <person name="Jeffery I.B."/>
            <person name="Cooney J.C."/>
            <person name="Kagawa T.F."/>
            <person name="Liu W."/>
            <person name="Song Y."/>
            <person name="Salvetti E."/>
            <person name="Wrobel A."/>
            <person name="Rasinkangas P."/>
            <person name="Parkhill J."/>
            <person name="Rea M.C."/>
            <person name="O'Sullivan O."/>
            <person name="Ritari J."/>
            <person name="Douillard F.P."/>
            <person name="Paul Ross R."/>
            <person name="Yang R."/>
            <person name="Briner A.E."/>
            <person name="Felis G.E."/>
            <person name="de Vos W.M."/>
            <person name="Barrangou R."/>
            <person name="Klaenhammer T.R."/>
            <person name="Caufield P.W."/>
            <person name="Cui Y."/>
            <person name="Zhang H."/>
            <person name="O'Toole P.W."/>
        </authorList>
    </citation>
    <scope>NUCLEOTIDE SEQUENCE [LARGE SCALE GENOMIC DNA]</scope>
    <source>
        <strain evidence="1 2">DSM 21775</strain>
    </source>
</reference>
<evidence type="ECO:0000313" key="2">
    <source>
        <dbReference type="Proteomes" id="UP000051589"/>
    </source>
</evidence>
<dbReference type="OrthoDB" id="2146187at2"/>
<protein>
    <recommendedName>
        <fullName evidence="3">HK97 gp10 family phage protein</fullName>
    </recommendedName>
</protein>
<dbReference type="STRING" id="1423803.FD13_GL001111"/>
<dbReference type="NCBIfam" id="TIGR01725">
    <property type="entry name" value="phge_HK97_gp10"/>
    <property type="match status" value="1"/>
</dbReference>
<dbReference type="EMBL" id="AYZH01000025">
    <property type="protein sequence ID" value="KRN01351.1"/>
    <property type="molecule type" value="Genomic_DNA"/>
</dbReference>
<evidence type="ECO:0008006" key="3">
    <source>
        <dbReference type="Google" id="ProtNLM"/>
    </source>
</evidence>
<dbReference type="AlphaFoldDB" id="A0A0R2DL29"/>
<sequence>MASLDEQLQHYFSQVKKKVPNKAQQQVITKAGADQLRDSYFQATKSKHYRYGRNTSHVKHLADAVVADDHDVDGYATGSSTVGFEKDPINHARIALFLNNGTVHIKGDHFIDTAIQSSKDKVLAAEYAKYKALTGGDPH</sequence>
<dbReference type="Proteomes" id="UP000051589">
    <property type="component" value="Unassembled WGS sequence"/>
</dbReference>
<keyword evidence="2" id="KW-1185">Reference proteome</keyword>
<accession>A0A0R2DL29</accession>